<sequence length="93" mass="11075">MDANLITLQKGPLGKWYSTGEIDEMWDFLNLAFRHYECYDPRLKLSENISRLIGVHMQDAMETESQRILNINSWFYGKETFRLGDLQIDTRRE</sequence>
<reference evidence="1" key="1">
    <citation type="submission" date="2020-04" db="EMBL/GenBank/DDBJ databases">
        <authorList>
            <person name="Chiriac C."/>
            <person name="Salcher M."/>
            <person name="Ghai R."/>
            <person name="Kavagutti S V."/>
        </authorList>
    </citation>
    <scope>NUCLEOTIDE SEQUENCE</scope>
</reference>
<protein>
    <submittedName>
        <fullName evidence="1">Uncharacterized protein</fullName>
    </submittedName>
</protein>
<evidence type="ECO:0000313" key="1">
    <source>
        <dbReference type="EMBL" id="CAB4142598.1"/>
    </source>
</evidence>
<gene>
    <name evidence="1" type="ORF">UFOVP434_22</name>
</gene>
<accession>A0A6J5M787</accession>
<name>A0A6J5M787_9CAUD</name>
<dbReference type="EMBL" id="LR796415">
    <property type="protein sequence ID" value="CAB4142598.1"/>
    <property type="molecule type" value="Genomic_DNA"/>
</dbReference>
<proteinExistence type="predicted"/>
<organism evidence="1">
    <name type="scientific">uncultured Caudovirales phage</name>
    <dbReference type="NCBI Taxonomy" id="2100421"/>
    <lineage>
        <taxon>Viruses</taxon>
        <taxon>Duplodnaviria</taxon>
        <taxon>Heunggongvirae</taxon>
        <taxon>Uroviricota</taxon>
        <taxon>Caudoviricetes</taxon>
        <taxon>Peduoviridae</taxon>
        <taxon>Maltschvirus</taxon>
        <taxon>Maltschvirus maltsch</taxon>
    </lineage>
</organism>